<reference evidence="18" key="1">
    <citation type="journal article" date="2023" name="Mol. Biol. Evol.">
        <title>Third-Generation Sequencing Reveals the Adaptive Role of the Epigenome in Three Deep-Sea Polychaetes.</title>
        <authorList>
            <person name="Perez M."/>
            <person name="Aroh O."/>
            <person name="Sun Y."/>
            <person name="Lan Y."/>
            <person name="Juniper S.K."/>
            <person name="Young C.R."/>
            <person name="Angers B."/>
            <person name="Qian P.Y."/>
        </authorList>
    </citation>
    <scope>NUCLEOTIDE SEQUENCE</scope>
    <source>
        <strain evidence="18">P08H-3</strain>
    </source>
</reference>
<dbReference type="PANTHER" id="PTHR24020:SF84">
    <property type="entry name" value="VWFA DOMAIN-CONTAINING PROTEIN"/>
    <property type="match status" value="1"/>
</dbReference>
<gene>
    <name evidence="18" type="ORF">LSH36_143g02071</name>
</gene>
<evidence type="ECO:0000256" key="5">
    <source>
        <dbReference type="ARBA" id="ARBA00022536"/>
    </source>
</evidence>
<evidence type="ECO:0000256" key="12">
    <source>
        <dbReference type="ARBA" id="ARBA00023157"/>
    </source>
</evidence>
<dbReference type="PROSITE" id="PS50234">
    <property type="entry name" value="VWFA"/>
    <property type="match status" value="6"/>
</dbReference>
<evidence type="ECO:0000256" key="13">
    <source>
        <dbReference type="ARBA" id="ARBA00023180"/>
    </source>
</evidence>
<evidence type="ECO:0000256" key="2">
    <source>
        <dbReference type="ARBA" id="ARBA00004613"/>
    </source>
</evidence>
<evidence type="ECO:0000256" key="8">
    <source>
        <dbReference type="ARBA" id="ARBA00022737"/>
    </source>
</evidence>
<keyword evidence="12 14" id="KW-1015">Disulfide bond</keyword>
<keyword evidence="10" id="KW-1133">Transmembrane helix</keyword>
<dbReference type="GO" id="GO:0005886">
    <property type="term" value="C:plasma membrane"/>
    <property type="evidence" value="ECO:0007669"/>
    <property type="project" value="UniProtKB-SubCell"/>
</dbReference>
<feature type="domain" description="EGF-like" evidence="16">
    <location>
        <begin position="607"/>
        <end position="643"/>
    </location>
</feature>
<keyword evidence="13" id="KW-0325">Glycoprotein</keyword>
<dbReference type="GO" id="GO:0005509">
    <property type="term" value="F:calcium ion binding"/>
    <property type="evidence" value="ECO:0007669"/>
    <property type="project" value="InterPro"/>
</dbReference>
<dbReference type="Gene3D" id="2.10.25.10">
    <property type="entry name" value="Laminin"/>
    <property type="match status" value="3"/>
</dbReference>
<dbReference type="SUPFAM" id="SSF57196">
    <property type="entry name" value="EGF/Laminin"/>
    <property type="match status" value="1"/>
</dbReference>
<evidence type="ECO:0000256" key="6">
    <source>
        <dbReference type="ARBA" id="ARBA00022692"/>
    </source>
</evidence>
<feature type="domain" description="VWFA" evidence="17">
    <location>
        <begin position="882"/>
        <end position="1061"/>
    </location>
</feature>
<dbReference type="CDD" id="cd00054">
    <property type="entry name" value="EGF_CA"/>
    <property type="match status" value="3"/>
</dbReference>
<comment type="caution">
    <text evidence="14">Lacks conserved residue(s) required for the propagation of feature annotation.</text>
</comment>
<dbReference type="SMART" id="SM00179">
    <property type="entry name" value="EGF_CA"/>
    <property type="match status" value="3"/>
</dbReference>
<keyword evidence="19" id="KW-1185">Reference proteome</keyword>
<dbReference type="PRINTS" id="PR00453">
    <property type="entry name" value="VWFADOMAIN"/>
</dbReference>
<evidence type="ECO:0000256" key="15">
    <source>
        <dbReference type="SAM" id="SignalP"/>
    </source>
</evidence>
<dbReference type="InterPro" id="IPR036465">
    <property type="entry name" value="vWFA_dom_sf"/>
</dbReference>
<dbReference type="PROSITE" id="PS50026">
    <property type="entry name" value="EGF_3"/>
    <property type="match status" value="3"/>
</dbReference>
<evidence type="ECO:0000259" key="16">
    <source>
        <dbReference type="PROSITE" id="PS50026"/>
    </source>
</evidence>
<evidence type="ECO:0000313" key="18">
    <source>
        <dbReference type="EMBL" id="KAK2159923.1"/>
    </source>
</evidence>
<keyword evidence="3" id="KW-1003">Cell membrane</keyword>
<comment type="subcellular location">
    <subcellularLocation>
        <location evidence="1">Cell membrane</location>
        <topology evidence="1">Single-pass type I membrane protein</topology>
    </subcellularLocation>
    <subcellularLocation>
        <location evidence="2">Secreted</location>
    </subcellularLocation>
</comment>
<evidence type="ECO:0000313" key="19">
    <source>
        <dbReference type="Proteomes" id="UP001208570"/>
    </source>
</evidence>
<dbReference type="InterPro" id="IPR000742">
    <property type="entry name" value="EGF"/>
</dbReference>
<feature type="domain" description="VWFA" evidence="17">
    <location>
        <begin position="651"/>
        <end position="835"/>
    </location>
</feature>
<dbReference type="Pfam" id="PF00008">
    <property type="entry name" value="EGF"/>
    <property type="match status" value="3"/>
</dbReference>
<comment type="caution">
    <text evidence="18">The sequence shown here is derived from an EMBL/GenBank/DDBJ whole genome shotgun (WGS) entry which is preliminary data.</text>
</comment>
<feature type="disulfide bond" evidence="14">
    <location>
        <begin position="1090"/>
        <end position="1099"/>
    </location>
</feature>
<keyword evidence="4" id="KW-0964">Secreted</keyword>
<evidence type="ECO:0000256" key="4">
    <source>
        <dbReference type="ARBA" id="ARBA00022525"/>
    </source>
</evidence>
<feature type="domain" description="VWFA" evidence="17">
    <location>
        <begin position="426"/>
        <end position="600"/>
    </location>
</feature>
<feature type="domain" description="VWFA" evidence="17">
    <location>
        <begin position="36"/>
        <end position="218"/>
    </location>
</feature>
<keyword evidence="7 15" id="KW-0732">Signal</keyword>
<keyword evidence="6" id="KW-0812">Transmembrane</keyword>
<feature type="chain" id="PRO_5042154449" evidence="15">
    <location>
        <begin position="16"/>
        <end position="1282"/>
    </location>
</feature>
<feature type="disulfide bond" evidence="14">
    <location>
        <begin position="633"/>
        <end position="642"/>
    </location>
</feature>
<feature type="disulfide bond" evidence="14">
    <location>
        <begin position="864"/>
        <end position="873"/>
    </location>
</feature>
<keyword evidence="9" id="KW-0106">Calcium</keyword>
<dbReference type="EMBL" id="JAODUP010000143">
    <property type="protein sequence ID" value="KAK2159923.1"/>
    <property type="molecule type" value="Genomic_DNA"/>
</dbReference>
<proteinExistence type="predicted"/>
<dbReference type="Gene3D" id="3.40.50.410">
    <property type="entry name" value="von Willebrand factor, type A domain"/>
    <property type="match status" value="6"/>
</dbReference>
<accession>A0AAD9N919</accession>
<dbReference type="CDD" id="cd01450">
    <property type="entry name" value="vWFA_subfamily_ECM"/>
    <property type="match status" value="6"/>
</dbReference>
<dbReference type="PANTHER" id="PTHR24020">
    <property type="entry name" value="COLLAGEN ALPHA"/>
    <property type="match status" value="1"/>
</dbReference>
<dbReference type="PROSITE" id="PS01187">
    <property type="entry name" value="EGF_CA"/>
    <property type="match status" value="2"/>
</dbReference>
<dbReference type="InterPro" id="IPR000152">
    <property type="entry name" value="EGF-type_Asp/Asn_hydroxyl_site"/>
</dbReference>
<dbReference type="GO" id="GO:0023052">
    <property type="term" value="P:signaling"/>
    <property type="evidence" value="ECO:0007669"/>
    <property type="project" value="UniProtKB-ARBA"/>
</dbReference>
<organism evidence="18 19">
    <name type="scientific">Paralvinella palmiformis</name>
    <dbReference type="NCBI Taxonomy" id="53620"/>
    <lineage>
        <taxon>Eukaryota</taxon>
        <taxon>Metazoa</taxon>
        <taxon>Spiralia</taxon>
        <taxon>Lophotrochozoa</taxon>
        <taxon>Annelida</taxon>
        <taxon>Polychaeta</taxon>
        <taxon>Sedentaria</taxon>
        <taxon>Canalipalpata</taxon>
        <taxon>Terebellida</taxon>
        <taxon>Terebelliformia</taxon>
        <taxon>Alvinellidae</taxon>
        <taxon>Paralvinella</taxon>
    </lineage>
</organism>
<feature type="domain" description="EGF-like" evidence="16">
    <location>
        <begin position="838"/>
        <end position="874"/>
    </location>
</feature>
<dbReference type="InterPro" id="IPR018097">
    <property type="entry name" value="EGF_Ca-bd_CS"/>
</dbReference>
<evidence type="ECO:0000256" key="3">
    <source>
        <dbReference type="ARBA" id="ARBA00022475"/>
    </source>
</evidence>
<dbReference type="GO" id="GO:0007154">
    <property type="term" value="P:cell communication"/>
    <property type="evidence" value="ECO:0007669"/>
    <property type="project" value="UniProtKB-ARBA"/>
</dbReference>
<evidence type="ECO:0000256" key="14">
    <source>
        <dbReference type="PROSITE-ProRule" id="PRU00076"/>
    </source>
</evidence>
<keyword evidence="8" id="KW-0677">Repeat</keyword>
<dbReference type="InterPro" id="IPR002035">
    <property type="entry name" value="VWF_A"/>
</dbReference>
<dbReference type="FunFam" id="2.10.25.10:FF:000391">
    <property type="entry name" value="Weary, isoform C"/>
    <property type="match status" value="1"/>
</dbReference>
<dbReference type="Pfam" id="PF00092">
    <property type="entry name" value="VWA"/>
    <property type="match status" value="6"/>
</dbReference>
<keyword evidence="5 14" id="KW-0245">EGF-like domain</keyword>
<dbReference type="PROSITE" id="PS00022">
    <property type="entry name" value="EGF_1"/>
    <property type="match status" value="3"/>
</dbReference>
<dbReference type="PROSITE" id="PS00010">
    <property type="entry name" value="ASX_HYDROXYL"/>
    <property type="match status" value="2"/>
</dbReference>
<evidence type="ECO:0000259" key="17">
    <source>
        <dbReference type="PROSITE" id="PS50234"/>
    </source>
</evidence>
<dbReference type="Proteomes" id="UP001208570">
    <property type="component" value="Unassembled WGS sequence"/>
</dbReference>
<evidence type="ECO:0000256" key="10">
    <source>
        <dbReference type="ARBA" id="ARBA00022989"/>
    </source>
</evidence>
<feature type="domain" description="VWFA" evidence="17">
    <location>
        <begin position="238"/>
        <end position="410"/>
    </location>
</feature>
<evidence type="ECO:0000256" key="7">
    <source>
        <dbReference type="ARBA" id="ARBA00022729"/>
    </source>
</evidence>
<dbReference type="FunFam" id="2.10.25.10:FF:000045">
    <property type="entry name" value="Slit guidance ligand 2"/>
    <property type="match status" value="1"/>
</dbReference>
<feature type="domain" description="VWFA" evidence="17">
    <location>
        <begin position="1108"/>
        <end position="1280"/>
    </location>
</feature>
<dbReference type="InterPro" id="IPR001881">
    <property type="entry name" value="EGF-like_Ca-bd_dom"/>
</dbReference>
<evidence type="ECO:0000256" key="9">
    <source>
        <dbReference type="ARBA" id="ARBA00022837"/>
    </source>
</evidence>
<dbReference type="SUPFAM" id="SSF53300">
    <property type="entry name" value="vWA-like"/>
    <property type="match status" value="6"/>
</dbReference>
<keyword evidence="11" id="KW-0472">Membrane</keyword>
<dbReference type="SMART" id="SM00327">
    <property type="entry name" value="VWA"/>
    <property type="match status" value="6"/>
</dbReference>
<feature type="signal peptide" evidence="15">
    <location>
        <begin position="1"/>
        <end position="15"/>
    </location>
</feature>
<dbReference type="FunFam" id="2.10.25.10:FF:000327">
    <property type="entry name" value="neurogenic locus notch homolog protein 4"/>
    <property type="match status" value="1"/>
</dbReference>
<evidence type="ECO:0000256" key="1">
    <source>
        <dbReference type="ARBA" id="ARBA00004251"/>
    </source>
</evidence>
<evidence type="ECO:0000256" key="11">
    <source>
        <dbReference type="ARBA" id="ARBA00023136"/>
    </source>
</evidence>
<sequence length="1282" mass="140679">MLVLITIITVTTTKSANDRKKNQTKDVAVDSCGQLDIAFIIDSSGSINDADPRNWQRLLQFMADFIDGGAFQVGQDAVRFAVVKYSKTAHVEFLLNAYNDNSSLTERVLSTKYDGGRTNIAEALELARTVVFRRENGDRNLVPNVAILVTDGIPNERVQDTLREADLLKANGSYDGVLIISVGITEAVDVDQLKNISTDNEMLSVSNFTQLNLLIDTISMATCKARLEIKETCTNPIDLIFIVDSSGSIGHDNWVTVLYFCSLVVNDLKIGTNDVRVGMLSYGNFAYWQFDLNTYTSKRVLIDAIGSIKYRNEMTNTSGAIRYATDLMFQTVRGDRPDVTNIAIVITDGEANRDTNLTTPEAIRARSKGIQVIAIGIGESIGGKELNSIGDDLVYHVTGFDVLADIKDDIVGKTCDLSAACTTKNDVLFILDSSGSVSFDNFQTMKNSVADAVETLVSPNGTKVGIVTFSDAAVINMYPDEYENGTEQAEAIRNTIRYVSGTTNTAEALRTAREVVFGGGRDRPGVRNVLVLLTDGGSNDYGSTVNESVATKMADIYTIVVGVTSWVNVAEINAVATSPIGKNAIMADNFDVIDEAMMKVKKLICIHSDHCSSSPCQNDGICKQWLDDYSCLCRRGYAGDRCQYACRERADVALLIDSSSYVTAGHYYEMLGVVRQLVKQLPIYGDMVRTAVITFSTEAKIRLTMNDMKNKIAAEDSIIFPYHGGTTNTAAALGMMQENIFDSPSDRPYIRNVALLLTTSQSNNRNATFAAAARCHERGTHIITAGINMMEQYYQRELRSIASNPNKDSVINIPNFKEFRDNGKDIILPVFLEAVCNNIDECETNRCQNGATCVDRLFTYECVCSEGYSGKYCDKGCSDKMDIIFAVDVSGSIRRSRLEIIKHFISAIIYDFTISESHTRVGILIFSDTAHVILDLDTYNNQEDIIQTVDLLPYIMGRTNITDALLTMRGMFSEENGDRLNAIDIGIIITDGIPTLSREQTIPEAIKNRLQGIHIMVVVAESDPDSLMFKGIATDPDENNIFPAPKFGDLMVLPDRVRNAMCNDVDECSSNPCHNGAVCVDLLGRYMCLCPDQYTGKNCERTCQRRYDVTFVLDASGSTNKNFDQAQQLGPKQIVIGLNFNGGRTRVAVVTYSDERHCAVRLEVLNAIAFEDEKGRTNTASGLRAAEMRVLVGGYGDRAGDPNIVIVVTDGYSNVNSDKTSTEARALEDSGSRIIVVAVGRNINRKEINNIASDPDTENVVLLSNPDSLSLAANAVLDLLCD</sequence>
<feature type="domain" description="EGF-like" evidence="16">
    <location>
        <begin position="1064"/>
        <end position="1100"/>
    </location>
</feature>
<dbReference type="InterPro" id="IPR050525">
    <property type="entry name" value="ECM_Assembly_Org"/>
</dbReference>
<protein>
    <submittedName>
        <fullName evidence="18">Uncharacterized protein</fullName>
    </submittedName>
</protein>
<dbReference type="GO" id="GO:0007399">
    <property type="term" value="P:nervous system development"/>
    <property type="evidence" value="ECO:0007669"/>
    <property type="project" value="UniProtKB-ARBA"/>
</dbReference>
<name>A0AAD9N919_9ANNE</name>
<dbReference type="GO" id="GO:0005576">
    <property type="term" value="C:extracellular region"/>
    <property type="evidence" value="ECO:0007669"/>
    <property type="project" value="UniProtKB-SubCell"/>
</dbReference>
<dbReference type="SMART" id="SM00181">
    <property type="entry name" value="EGF"/>
    <property type="match status" value="3"/>
</dbReference>